<dbReference type="AlphaFoldDB" id="A0A0U5FWI1"/>
<dbReference type="EMBL" id="CDMC01000004">
    <property type="protein sequence ID" value="CEL03905.1"/>
    <property type="molecule type" value="Genomic_DNA"/>
</dbReference>
<evidence type="ECO:0000256" key="1">
    <source>
        <dbReference type="SAM" id="MobiDB-lite"/>
    </source>
</evidence>
<dbReference type="GO" id="GO:0003824">
    <property type="term" value="F:catalytic activity"/>
    <property type="evidence" value="ECO:0007669"/>
    <property type="project" value="InterPro"/>
</dbReference>
<protein>
    <submittedName>
        <fullName evidence="2">Uncharacterized protein</fullName>
    </submittedName>
</protein>
<dbReference type="GO" id="GO:0009116">
    <property type="term" value="P:nucleoside metabolic process"/>
    <property type="evidence" value="ECO:0007669"/>
    <property type="project" value="InterPro"/>
</dbReference>
<feature type="region of interest" description="Disordered" evidence="1">
    <location>
        <begin position="266"/>
        <end position="288"/>
    </location>
</feature>
<dbReference type="PANTHER" id="PTHR46082:SF11">
    <property type="entry name" value="AAA+ ATPASE DOMAIN-CONTAINING PROTEIN-RELATED"/>
    <property type="match status" value="1"/>
</dbReference>
<organism evidence="2 3">
    <name type="scientific">Aspergillus calidoustus</name>
    <dbReference type="NCBI Taxonomy" id="454130"/>
    <lineage>
        <taxon>Eukaryota</taxon>
        <taxon>Fungi</taxon>
        <taxon>Dikarya</taxon>
        <taxon>Ascomycota</taxon>
        <taxon>Pezizomycotina</taxon>
        <taxon>Eurotiomycetes</taxon>
        <taxon>Eurotiomycetidae</taxon>
        <taxon>Eurotiales</taxon>
        <taxon>Aspergillaceae</taxon>
        <taxon>Aspergillus</taxon>
        <taxon>Aspergillus subgen. Nidulantes</taxon>
    </lineage>
</organism>
<sequence length="391" mass="43076">MRYIRGSIENHNIVVVCPRRFGDPPPDVVVAELRRCFPCIQLGLSVGIGAGIPTRNADIRLGDVVVGTGHIDLDFGRYFDGKVCAQVRRAEVDGSPSQAVDAALANVKANHKTGHRAFARYLSSITYGTPDRISTFSYPDEEDWLFAAAYTHFDGLGTCDTCDKSHRVSRVARPHAEPAVHYGPIASSNYVLKDAITRDRLAEDLAVFCVEMEATGLTGSFPALIIRGTCEYAESHKNKNWQGYAAAAAAAYTKELLLAIPRSRTMDSDQSDTESVFSTGSTLSSQSSQARPTSIAAVELAGLLLEDSELNLLYPNAINRAGPDRLERRLRRLIRRYGRNLQDEVLTEVHRQAARFVQGSARRTALEVRRALFEDTRQLPLDRKLGSDHTA</sequence>
<dbReference type="InterPro" id="IPR035994">
    <property type="entry name" value="Nucleoside_phosphorylase_sf"/>
</dbReference>
<evidence type="ECO:0000313" key="3">
    <source>
        <dbReference type="Proteomes" id="UP000054771"/>
    </source>
</evidence>
<dbReference type="PANTHER" id="PTHR46082">
    <property type="entry name" value="ATP/GTP-BINDING PROTEIN-RELATED"/>
    <property type="match status" value="1"/>
</dbReference>
<accession>A0A0U5FWI1</accession>
<name>A0A0U5FWI1_ASPCI</name>
<feature type="compositionally biased region" description="Low complexity" evidence="1">
    <location>
        <begin position="275"/>
        <end position="288"/>
    </location>
</feature>
<reference evidence="3" key="1">
    <citation type="journal article" date="2016" name="Genome Announc.">
        <title>Draft genome sequences of fungus Aspergillus calidoustus.</title>
        <authorList>
            <person name="Horn F."/>
            <person name="Linde J."/>
            <person name="Mattern D.J."/>
            <person name="Walther G."/>
            <person name="Guthke R."/>
            <person name="Scherlach K."/>
            <person name="Martin K."/>
            <person name="Brakhage A.A."/>
            <person name="Petzke L."/>
            <person name="Valiante V."/>
        </authorList>
    </citation>
    <scope>NUCLEOTIDE SEQUENCE [LARGE SCALE GENOMIC DNA]</scope>
    <source>
        <strain evidence="3">SF006504</strain>
    </source>
</reference>
<dbReference type="InterPro" id="IPR053137">
    <property type="entry name" value="NLR-like"/>
</dbReference>
<gene>
    <name evidence="2" type="ORF">ASPCAL05043</name>
</gene>
<dbReference type="Proteomes" id="UP000054771">
    <property type="component" value="Unassembled WGS sequence"/>
</dbReference>
<dbReference type="Gene3D" id="3.40.50.1580">
    <property type="entry name" value="Nucleoside phosphorylase domain"/>
    <property type="match status" value="1"/>
</dbReference>
<dbReference type="STRING" id="454130.A0A0U5FWI1"/>
<evidence type="ECO:0000313" key="2">
    <source>
        <dbReference type="EMBL" id="CEL03905.1"/>
    </source>
</evidence>
<dbReference type="OrthoDB" id="1577640at2759"/>
<dbReference type="SUPFAM" id="SSF53167">
    <property type="entry name" value="Purine and uridine phosphorylases"/>
    <property type="match status" value="1"/>
</dbReference>
<proteinExistence type="predicted"/>
<keyword evidence="3" id="KW-1185">Reference proteome</keyword>